<feature type="transmembrane region" description="Helical" evidence="1">
    <location>
        <begin position="356"/>
        <end position="378"/>
    </location>
</feature>
<accession>F7NNB8</accession>
<dbReference type="EMBL" id="AFGF01000214">
    <property type="protein sequence ID" value="EGO62461.1"/>
    <property type="molecule type" value="Genomic_DNA"/>
</dbReference>
<evidence type="ECO:0000313" key="3">
    <source>
        <dbReference type="EMBL" id="EGO62461.1"/>
    </source>
</evidence>
<dbReference type="InterPro" id="IPR016041">
    <property type="entry name" value="Ac-CoA_synth_d_su_TIM-brl"/>
</dbReference>
<dbReference type="Gene3D" id="3.40.50.11600">
    <property type="match status" value="1"/>
</dbReference>
<dbReference type="eggNOG" id="COG1456">
    <property type="taxonomic scope" value="Bacteria"/>
</dbReference>
<sequence length="380" mass="40911">MEKGPAAGGCSCSCGETQNSETHCCNQRPMANISEKPMPWIIGEIETSIGKIPQVSTEYASSDRFGSWKARWGIGRIDYKIPPGLYGVGNPDADSLVLVSANYKMSFDRLRSELKGLNLWILVLDTKGINVWCAAGKGTFGTDELVNRINQVKLPEIVTHRTLVVPQLGAPGVSVHTVLKLSGFKVVYGPVRAADIPAFISAGLKATAAMREVRFDMFDRLVLAPFELVSTIKPALILIAVLFLVNLTAGKEGVDLRVVSHTLADFIPFLGAILTGTVLVPLFLPYIPGPAFAWKGWLLGLLWAGAYVWYIASPLSGIHELFYFLILPPIASYLAMNFTGCSTYTSLSGVAKEMNFAIPAQIISAVGGIALLAGGLFLGF</sequence>
<organism evidence="3 4">
    <name type="scientific">Acetonema longum DSM 6540</name>
    <dbReference type="NCBI Taxonomy" id="1009370"/>
    <lineage>
        <taxon>Bacteria</taxon>
        <taxon>Bacillati</taxon>
        <taxon>Bacillota</taxon>
        <taxon>Negativicutes</taxon>
        <taxon>Acetonemataceae</taxon>
        <taxon>Acetonema</taxon>
    </lineage>
</organism>
<comment type="caution">
    <text evidence="3">The sequence shown here is derived from an EMBL/GenBank/DDBJ whole genome shotgun (WGS) entry which is preliminary data.</text>
</comment>
<name>F7NNB8_9FIRM</name>
<feature type="transmembrane region" description="Helical" evidence="1">
    <location>
        <begin position="266"/>
        <end position="284"/>
    </location>
</feature>
<evidence type="ECO:0000256" key="1">
    <source>
        <dbReference type="SAM" id="Phobius"/>
    </source>
</evidence>
<dbReference type="AlphaFoldDB" id="F7NNB8"/>
<keyword evidence="1" id="KW-0812">Transmembrane</keyword>
<proteinExistence type="predicted"/>
<dbReference type="STRING" id="1009370.ALO_18015"/>
<feature type="transmembrane region" description="Helical" evidence="1">
    <location>
        <begin position="321"/>
        <end position="344"/>
    </location>
</feature>
<keyword evidence="1" id="KW-0472">Membrane</keyword>
<keyword evidence="4" id="KW-1185">Reference proteome</keyword>
<reference evidence="3 4" key="1">
    <citation type="journal article" date="2011" name="EMBO J.">
        <title>Structural diversity of bacterial flagellar motors.</title>
        <authorList>
            <person name="Chen S."/>
            <person name="Beeby M."/>
            <person name="Murphy G.E."/>
            <person name="Leadbetter J.R."/>
            <person name="Hendrixson D.R."/>
            <person name="Briegel A."/>
            <person name="Li Z."/>
            <person name="Shi J."/>
            <person name="Tocheva E.I."/>
            <person name="Muller A."/>
            <person name="Dobro M.J."/>
            <person name="Jensen G.J."/>
        </authorList>
    </citation>
    <scope>NUCLEOTIDE SEQUENCE [LARGE SCALE GENOMIC DNA]</scope>
    <source>
        <strain evidence="3 4">DSM 6540</strain>
    </source>
</reference>
<protein>
    <submittedName>
        <fullName evidence="3">CO dehydrogenase/acetyl-CoA synthase gamma subunit (Corrinoid Fe-S protein)-like protein</fullName>
    </submittedName>
</protein>
<feature type="transmembrane region" description="Helical" evidence="1">
    <location>
        <begin position="221"/>
        <end position="246"/>
    </location>
</feature>
<evidence type="ECO:0000313" key="4">
    <source>
        <dbReference type="Proteomes" id="UP000003240"/>
    </source>
</evidence>
<dbReference type="Pfam" id="PF03599">
    <property type="entry name" value="CdhD"/>
    <property type="match status" value="1"/>
</dbReference>
<dbReference type="NCBIfam" id="NF040863">
    <property type="entry name" value="HgcA_corrinoid"/>
    <property type="match status" value="1"/>
</dbReference>
<dbReference type="Proteomes" id="UP000003240">
    <property type="component" value="Unassembled WGS sequence"/>
</dbReference>
<gene>
    <name evidence="3" type="ORF">ALO_18015</name>
</gene>
<evidence type="ECO:0000259" key="2">
    <source>
        <dbReference type="Pfam" id="PF03599"/>
    </source>
</evidence>
<feature type="domain" description="CO dehydrogenase/acetyl-CoA synthase delta subunit TIM barrel" evidence="2">
    <location>
        <begin position="83"/>
        <end position="171"/>
    </location>
</feature>
<feature type="transmembrane region" description="Helical" evidence="1">
    <location>
        <begin position="296"/>
        <end position="315"/>
    </location>
</feature>
<keyword evidence="1" id="KW-1133">Transmembrane helix</keyword>